<dbReference type="PANTHER" id="PTHR41795:SF1">
    <property type="entry name" value="EXOPOLYSACCHARIDE SYNTHESIS PROTEIN"/>
    <property type="match status" value="1"/>
</dbReference>
<sequence>MSQKTAQHMMEDIAELSDENGKVVLRDLIEALGHRGFGPLFFIVAVIELTPVGGIPGVPTTLAVIISLIAVQILIGRKHLWMPDLIGNIALPKQKLDAGADKLKPIARRIDALLGSHLAYLTGETGQKVGAIAVVLLCLPVPLLELVPFATSIPMGAIALIGLAIAAGDGVLMLIALVACIAALISGLMLLI</sequence>
<organism evidence="2 3">
    <name type="scientific">Roseovarius pelagicus</name>
    <dbReference type="NCBI Taxonomy" id="2980108"/>
    <lineage>
        <taxon>Bacteria</taxon>
        <taxon>Pseudomonadati</taxon>
        <taxon>Pseudomonadota</taxon>
        <taxon>Alphaproteobacteria</taxon>
        <taxon>Rhodobacterales</taxon>
        <taxon>Roseobacteraceae</taxon>
        <taxon>Roseovarius</taxon>
    </lineage>
</organism>
<dbReference type="Proteomes" id="UP001064087">
    <property type="component" value="Chromosome"/>
</dbReference>
<name>A0ABY6D8P7_9RHOB</name>
<keyword evidence="1" id="KW-0472">Membrane</keyword>
<keyword evidence="3" id="KW-1185">Reference proteome</keyword>
<dbReference type="RefSeq" id="WP_263047372.1">
    <property type="nucleotide sequence ID" value="NZ_CP106738.1"/>
</dbReference>
<feature type="transmembrane region" description="Helical" evidence="1">
    <location>
        <begin position="55"/>
        <end position="75"/>
    </location>
</feature>
<dbReference type="InterPro" id="IPR010331">
    <property type="entry name" value="ExoD"/>
</dbReference>
<keyword evidence="1" id="KW-1133">Transmembrane helix</keyword>
<dbReference type="PIRSF" id="PIRSF033239">
    <property type="entry name" value="ExoD"/>
    <property type="match status" value="1"/>
</dbReference>
<gene>
    <name evidence="2" type="ORF">N7U68_15290</name>
</gene>
<dbReference type="PANTHER" id="PTHR41795">
    <property type="entry name" value="EXOPOLYSACCHARIDE SYNTHESIS PROTEIN"/>
    <property type="match status" value="1"/>
</dbReference>
<reference evidence="2" key="1">
    <citation type="submission" date="2022-10" db="EMBL/GenBank/DDBJ databases">
        <title>Roseovarius pelagicus sp. nov., isolated from Arctic seawater.</title>
        <authorList>
            <person name="Hong Y.W."/>
            <person name="Hwang C.Y."/>
        </authorList>
    </citation>
    <scope>NUCLEOTIDE SEQUENCE</scope>
    <source>
        <strain evidence="2">HL-MP18</strain>
    </source>
</reference>
<keyword evidence="1" id="KW-0812">Transmembrane</keyword>
<dbReference type="EMBL" id="CP106738">
    <property type="protein sequence ID" value="UXX82448.1"/>
    <property type="molecule type" value="Genomic_DNA"/>
</dbReference>
<protein>
    <submittedName>
        <fullName evidence="2">Exopolysaccharide biosynthesis protein</fullName>
    </submittedName>
</protein>
<feature type="transmembrane region" description="Helical" evidence="1">
    <location>
        <begin position="32"/>
        <end position="49"/>
    </location>
</feature>
<dbReference type="Pfam" id="PF06055">
    <property type="entry name" value="ExoD"/>
    <property type="match status" value="1"/>
</dbReference>
<evidence type="ECO:0000313" key="2">
    <source>
        <dbReference type="EMBL" id="UXX82448.1"/>
    </source>
</evidence>
<accession>A0ABY6D8P7</accession>
<feature type="transmembrane region" description="Helical" evidence="1">
    <location>
        <begin position="171"/>
        <end position="191"/>
    </location>
</feature>
<evidence type="ECO:0000313" key="3">
    <source>
        <dbReference type="Proteomes" id="UP001064087"/>
    </source>
</evidence>
<evidence type="ECO:0000256" key="1">
    <source>
        <dbReference type="SAM" id="Phobius"/>
    </source>
</evidence>
<proteinExistence type="predicted"/>